<gene>
    <name evidence="1" type="ORF">POCTA_138.1.T0050126</name>
</gene>
<proteinExistence type="predicted"/>
<dbReference type="InterPro" id="IPR019129">
    <property type="entry name" value="Folate-sensitive_fs_Fra10Ac1"/>
</dbReference>
<dbReference type="EMBL" id="CAJJDP010000004">
    <property type="protein sequence ID" value="CAD8133841.1"/>
    <property type="molecule type" value="Genomic_DNA"/>
</dbReference>
<dbReference type="Pfam" id="PF09725">
    <property type="entry name" value="Fra10Ac1"/>
    <property type="match status" value="1"/>
</dbReference>
<accession>A0A8S1RXP2</accession>
<dbReference type="AlphaFoldDB" id="A0A8S1RXP2"/>
<evidence type="ECO:0000313" key="1">
    <source>
        <dbReference type="EMBL" id="CAD8133841.1"/>
    </source>
</evidence>
<organism evidence="1 2">
    <name type="scientific">Paramecium octaurelia</name>
    <dbReference type="NCBI Taxonomy" id="43137"/>
    <lineage>
        <taxon>Eukaryota</taxon>
        <taxon>Sar</taxon>
        <taxon>Alveolata</taxon>
        <taxon>Ciliophora</taxon>
        <taxon>Intramacronucleata</taxon>
        <taxon>Oligohymenophorea</taxon>
        <taxon>Peniculida</taxon>
        <taxon>Parameciidae</taxon>
        <taxon>Paramecium</taxon>
    </lineage>
</organism>
<comment type="caution">
    <text evidence="1">The sequence shown here is derived from an EMBL/GenBank/DDBJ whole genome shotgun (WGS) entry which is preliminary data.</text>
</comment>
<evidence type="ECO:0000313" key="2">
    <source>
        <dbReference type="Proteomes" id="UP000683925"/>
    </source>
</evidence>
<evidence type="ECO:0008006" key="3">
    <source>
        <dbReference type="Google" id="ProtNLM"/>
    </source>
</evidence>
<protein>
    <recommendedName>
        <fullName evidence="3">Protein FRA10AC1</fullName>
    </recommendedName>
</protein>
<dbReference type="Proteomes" id="UP000683925">
    <property type="component" value="Unassembled WGS sequence"/>
</dbReference>
<name>A0A8S1RXP2_PAROT</name>
<keyword evidence="2" id="KW-1185">Reference proteome</keyword>
<reference evidence="1" key="1">
    <citation type="submission" date="2021-01" db="EMBL/GenBank/DDBJ databases">
        <authorList>
            <consortium name="Genoscope - CEA"/>
            <person name="William W."/>
        </authorList>
    </citation>
    <scope>NUCLEOTIDE SEQUENCE</scope>
</reference>
<dbReference type="OrthoDB" id="307723at2759"/>
<sequence>MNKDQKPQKPLPKSDMEVLKQYHQFVRDDEEDIDPKLSTNDDYGRMIARKYYDKLYKEYAIIDLSQYKTGKIGMRWRTEPEVMNGKGETICGNKVCTKDKELSTWELNFQYKENQEVKNTLVKVKCCHSCSQQLNYKVFNYLCAFQIETSQIGKRVLRGRDQAFVGEVRREKEETKTRRRFLNIKIINQIIMQSNYKIEGRKSPKTIVGLEQKINQYFSNKIQEKQIVADIISRPQLEEIIPCSIKVNISQ</sequence>